<dbReference type="AlphaFoldDB" id="A0A0X8FBK0"/>
<dbReference type="InterPro" id="IPR019489">
    <property type="entry name" value="Clp_ATPase_C"/>
</dbReference>
<evidence type="ECO:0000313" key="11">
    <source>
        <dbReference type="Proteomes" id="UP000069912"/>
    </source>
</evidence>
<dbReference type="Gene3D" id="1.10.8.60">
    <property type="match status" value="2"/>
</dbReference>
<dbReference type="FunFam" id="3.40.50.300:FF:000025">
    <property type="entry name" value="ATP-dependent Clp protease subunit"/>
    <property type="match status" value="1"/>
</dbReference>
<dbReference type="InterPro" id="IPR041546">
    <property type="entry name" value="ClpA/ClpB_AAA_lid"/>
</dbReference>
<dbReference type="InterPro" id="IPR036628">
    <property type="entry name" value="Clp_N_dom_sf"/>
</dbReference>
<accession>A0A0X8FBK0</accession>
<dbReference type="GO" id="GO:0006508">
    <property type="term" value="P:proteolysis"/>
    <property type="evidence" value="ECO:0007669"/>
    <property type="project" value="UniProtKB-KW"/>
</dbReference>
<sequence>MKEIYTEKAQKALAYALDAAKDFRHHAIGTEHLLMGLLAEPDGIAHAVLSPHIGDYETLKEEVEFVVGYGSGQDPYNELGEPVYSPRANKVLYLSTEEAKKNRASLVGTEHILLALMQEEVLATRILRNLGADPDIIRRDIYQMLGLPLDRSGRKKQGKVDPHKSKTPTLDAVSKDLTKRAHNGQLDPIIGREKEARRILQILSRRTKNNPVLVGEPGVGKTAIAEGLAQAIVSGQVPESLENKRLMMLDMGSLIAGTKYRGEFEDRMKHLIEEVIQDGQVILFIDELHTLIGAGGAEGTMDASNILKPALARGEVQVIGATTLNEYQKYIEKDAALERRFAKVQVDEPTIEETRSILAGIRQAYADFHQVTITDEAIDAAANLSARYISDRFLPDKAIDVMDEAAATKRLDAQGKTDQAGKSQDLVRDYRQLEEDKLRCVAEQNFQEAAKLHAKQKELEEALNKLESKRKKKKQNYNLSIGEEEIAAIIAQWTGIPISQLTETENQKLLALEERLHRRVKGQDEATNAVARAVRRAHSGIKDPNRPIGSFMFLGPTGVGKTELAKSLSEELFGSERHLIRVDMSEFMEKYSTSRMIGSAPGYVGYDEGGQLTEKVRQHPYSVVLFDEVEKAHPDIFDLLLQILDDGYITDSKGRMVDFRNTIIIMTSNLGATALRDEKTVGFGQESVSHDYDRMSQRIREELKQQFRPEFLNRIDEIIVFHSLNQEQVGEIVRKFTDAMADQLAQQGIDLRLTHGAIKVLAEKGFSPEYGARPVRREIQSQIEDPLSDLILSQAVGEGDRLTIGSRQGKLYIRIQHEDGSEEKESLVKVQGVRAGG</sequence>
<dbReference type="Pfam" id="PF02861">
    <property type="entry name" value="Clp_N"/>
    <property type="match status" value="1"/>
</dbReference>
<feature type="coiled-coil region" evidence="8">
    <location>
        <begin position="449"/>
        <end position="476"/>
    </location>
</feature>
<dbReference type="InterPro" id="IPR018368">
    <property type="entry name" value="ClpA/B_CS1"/>
</dbReference>
<protein>
    <submittedName>
        <fullName evidence="10">ATP-dependent Clp protease ATP-binding subunit ClpC</fullName>
    </submittedName>
</protein>
<dbReference type="InterPro" id="IPR003593">
    <property type="entry name" value="AAA+_ATPase"/>
</dbReference>
<keyword evidence="1 6" id="KW-0677">Repeat</keyword>
<dbReference type="PROSITE" id="PS00871">
    <property type="entry name" value="CLPAB_2"/>
    <property type="match status" value="1"/>
</dbReference>
<comment type="similarity">
    <text evidence="7">Belongs to the ClpA/ClpB family.</text>
</comment>
<dbReference type="PANTHER" id="PTHR11638">
    <property type="entry name" value="ATP-DEPENDENT CLP PROTEASE"/>
    <property type="match status" value="1"/>
</dbReference>
<gene>
    <name evidence="10" type="ORF">AWM72_04930</name>
</gene>
<evidence type="ECO:0000256" key="7">
    <source>
        <dbReference type="RuleBase" id="RU004432"/>
    </source>
</evidence>
<dbReference type="SUPFAM" id="SSF81923">
    <property type="entry name" value="Double Clp-N motif"/>
    <property type="match status" value="1"/>
</dbReference>
<evidence type="ECO:0000313" key="10">
    <source>
        <dbReference type="EMBL" id="AMB94144.1"/>
    </source>
</evidence>
<dbReference type="FunFam" id="3.40.50.300:FF:000010">
    <property type="entry name" value="Chaperone clpB 1, putative"/>
    <property type="match status" value="1"/>
</dbReference>
<dbReference type="KEGG" id="asan:AWM72_04930"/>
<dbReference type="SMART" id="SM00382">
    <property type="entry name" value="AAA"/>
    <property type="match status" value="2"/>
</dbReference>
<dbReference type="PROSITE" id="PS51903">
    <property type="entry name" value="CLP_R"/>
    <property type="match status" value="1"/>
</dbReference>
<evidence type="ECO:0000256" key="5">
    <source>
        <dbReference type="ARBA" id="ARBA00025613"/>
    </source>
</evidence>
<dbReference type="Pfam" id="PF17871">
    <property type="entry name" value="AAA_lid_9"/>
    <property type="match status" value="1"/>
</dbReference>
<dbReference type="GeneID" id="92903410"/>
<keyword evidence="10" id="KW-0645">Protease</keyword>
<proteinExistence type="inferred from homology"/>
<dbReference type="Gene3D" id="4.10.860.10">
    <property type="entry name" value="UVR domain"/>
    <property type="match status" value="1"/>
</dbReference>
<reference evidence="11" key="2">
    <citation type="submission" date="2016-01" db="EMBL/GenBank/DDBJ databases">
        <title>Six Aerococcus type strain genome sequencing and assembly using PacBio and Illumina Hiseq.</title>
        <authorList>
            <person name="Carkaci D."/>
            <person name="Dargis R."/>
            <person name="Nielsen X.C."/>
            <person name="Skovgaard O."/>
            <person name="Fuursted K."/>
            <person name="Christensen J.J."/>
        </authorList>
    </citation>
    <scope>NUCLEOTIDE SEQUENCE [LARGE SCALE GENOMIC DNA]</scope>
    <source>
        <strain evidence="11">CCUG43001</strain>
    </source>
</reference>
<dbReference type="Pfam" id="PF07724">
    <property type="entry name" value="AAA_2"/>
    <property type="match status" value="1"/>
</dbReference>
<evidence type="ECO:0000256" key="8">
    <source>
        <dbReference type="SAM" id="Coils"/>
    </source>
</evidence>
<keyword evidence="3 7" id="KW-0067">ATP-binding</keyword>
<dbReference type="Proteomes" id="UP000069912">
    <property type="component" value="Chromosome"/>
</dbReference>
<feature type="domain" description="Clp R" evidence="9">
    <location>
        <begin position="1"/>
        <end position="147"/>
    </location>
</feature>
<dbReference type="CDD" id="cd19499">
    <property type="entry name" value="RecA-like_ClpB_Hsp104-like"/>
    <property type="match status" value="1"/>
</dbReference>
<dbReference type="GO" id="GO:0005737">
    <property type="term" value="C:cytoplasm"/>
    <property type="evidence" value="ECO:0007669"/>
    <property type="project" value="TreeGrafter"/>
</dbReference>
<name>A0A0X8FBK0_9LACT</name>
<keyword evidence="10" id="KW-0378">Hydrolase</keyword>
<dbReference type="GO" id="GO:0016887">
    <property type="term" value="F:ATP hydrolysis activity"/>
    <property type="evidence" value="ECO:0007669"/>
    <property type="project" value="InterPro"/>
</dbReference>
<dbReference type="PRINTS" id="PR00300">
    <property type="entry name" value="CLPPROTEASEA"/>
</dbReference>
<keyword evidence="4 7" id="KW-0143">Chaperone</keyword>
<dbReference type="Pfam" id="PF10431">
    <property type="entry name" value="ClpB_D2-small"/>
    <property type="match status" value="1"/>
</dbReference>
<dbReference type="EMBL" id="CP014160">
    <property type="protein sequence ID" value="AMB94144.1"/>
    <property type="molecule type" value="Genomic_DNA"/>
</dbReference>
<dbReference type="PANTHER" id="PTHR11638:SF18">
    <property type="entry name" value="HEAT SHOCK PROTEIN 104"/>
    <property type="match status" value="1"/>
</dbReference>
<dbReference type="InterPro" id="IPR027417">
    <property type="entry name" value="P-loop_NTPase"/>
</dbReference>
<dbReference type="Pfam" id="PF00004">
    <property type="entry name" value="AAA"/>
    <property type="match status" value="1"/>
</dbReference>
<organism evidence="10 11">
    <name type="scientific">Aerococcus sanguinicola</name>
    <dbReference type="NCBI Taxonomy" id="119206"/>
    <lineage>
        <taxon>Bacteria</taxon>
        <taxon>Bacillati</taxon>
        <taxon>Bacillota</taxon>
        <taxon>Bacilli</taxon>
        <taxon>Lactobacillales</taxon>
        <taxon>Aerococcaceae</taxon>
        <taxon>Aerococcus</taxon>
    </lineage>
</organism>
<dbReference type="InterPro" id="IPR028299">
    <property type="entry name" value="ClpA/B_CS2"/>
</dbReference>
<dbReference type="GO" id="GO:0008233">
    <property type="term" value="F:peptidase activity"/>
    <property type="evidence" value="ECO:0007669"/>
    <property type="project" value="UniProtKB-KW"/>
</dbReference>
<keyword evidence="11" id="KW-1185">Reference proteome</keyword>
<dbReference type="InterPro" id="IPR003959">
    <property type="entry name" value="ATPase_AAA_core"/>
</dbReference>
<dbReference type="InterPro" id="IPR004176">
    <property type="entry name" value="Clp_R_N"/>
</dbReference>
<dbReference type="RefSeq" id="WP_067974132.1">
    <property type="nucleotide sequence ID" value="NZ_CAJHKM010000001.1"/>
</dbReference>
<dbReference type="CDD" id="cd00009">
    <property type="entry name" value="AAA"/>
    <property type="match status" value="1"/>
</dbReference>
<keyword evidence="2 7" id="KW-0547">Nucleotide-binding</keyword>
<evidence type="ECO:0000259" key="9">
    <source>
        <dbReference type="PROSITE" id="PS51903"/>
    </source>
</evidence>
<dbReference type="GO" id="GO:0005524">
    <property type="term" value="F:ATP binding"/>
    <property type="evidence" value="ECO:0007669"/>
    <property type="project" value="UniProtKB-KW"/>
</dbReference>
<dbReference type="PROSITE" id="PS00870">
    <property type="entry name" value="CLPAB_1"/>
    <property type="match status" value="1"/>
</dbReference>
<reference evidence="10 11" key="1">
    <citation type="journal article" date="2016" name="Genome Announc.">
        <title>Complete Genome Sequences of Aerococcus christensenii CCUG 28831T, Aerococcus sanguinicola CCUG 43001T, Aerococcus urinae CCUG 36881T, Aerococcus urinaeequi CCUG 28094T, Aerococcus urinaehominis CCUG 42038 BT, and Aerococcus viridans CCUG 4311T.</title>
        <authorList>
            <person name="Carkaci D."/>
            <person name="Dargis R."/>
            <person name="Nielsen X.C."/>
            <person name="Skovgaard O."/>
            <person name="Fuursted K."/>
            <person name="Christensen J.J."/>
        </authorList>
    </citation>
    <scope>NUCLEOTIDE SEQUENCE [LARGE SCALE GENOMIC DNA]</scope>
    <source>
        <strain evidence="10 11">CCUG43001</strain>
    </source>
</reference>
<keyword evidence="8" id="KW-0175">Coiled coil</keyword>
<evidence type="ECO:0000256" key="2">
    <source>
        <dbReference type="ARBA" id="ARBA00022741"/>
    </source>
</evidence>
<dbReference type="InterPro" id="IPR001270">
    <property type="entry name" value="ClpA/B"/>
</dbReference>
<dbReference type="InterPro" id="IPR050130">
    <property type="entry name" value="ClpA_ClpB"/>
</dbReference>
<evidence type="ECO:0000256" key="3">
    <source>
        <dbReference type="ARBA" id="ARBA00022840"/>
    </source>
</evidence>
<dbReference type="Gene3D" id="3.40.50.300">
    <property type="entry name" value="P-loop containing nucleotide triphosphate hydrolases"/>
    <property type="match status" value="2"/>
</dbReference>
<dbReference type="SUPFAM" id="SSF52540">
    <property type="entry name" value="P-loop containing nucleoside triphosphate hydrolases"/>
    <property type="match status" value="2"/>
</dbReference>
<evidence type="ECO:0000256" key="4">
    <source>
        <dbReference type="ARBA" id="ARBA00023186"/>
    </source>
</evidence>
<dbReference type="Gene3D" id="1.10.1780.10">
    <property type="entry name" value="Clp, N-terminal domain"/>
    <property type="match status" value="1"/>
</dbReference>
<evidence type="ECO:0000256" key="6">
    <source>
        <dbReference type="PROSITE-ProRule" id="PRU01251"/>
    </source>
</evidence>
<dbReference type="SMART" id="SM01086">
    <property type="entry name" value="ClpB_D2-small"/>
    <property type="match status" value="1"/>
</dbReference>
<dbReference type="GO" id="GO:0034605">
    <property type="term" value="P:cellular response to heat"/>
    <property type="evidence" value="ECO:0007669"/>
    <property type="project" value="TreeGrafter"/>
</dbReference>
<evidence type="ECO:0000256" key="1">
    <source>
        <dbReference type="ARBA" id="ARBA00022737"/>
    </source>
</evidence>
<comment type="function">
    <text evidence="5">Part of a stress-induced multi-chaperone system, it is involved in the recovery of the cell from heat-induced damage, in cooperation with DnaK, DnaJ and GrpE. Acts before DnaK, in the processing of protein aggregates. Protein binding stimulates the ATPase activity; ATP hydrolysis unfolds the denatured protein aggregates, which probably helps expose new hydrophobic binding sites on the surface of ClpB-bound aggregates, contributing to the solubilization and refolding of denatured protein aggregates by DnaK.</text>
</comment>